<feature type="domain" description="Protein kinase" evidence="16">
    <location>
        <begin position="319"/>
        <end position="572"/>
    </location>
</feature>
<protein>
    <recommendedName>
        <fullName evidence="16">Protein kinase domain-containing protein</fullName>
    </recommendedName>
</protein>
<comment type="caution">
    <text evidence="17">The sequence shown here is derived from an EMBL/GenBank/DDBJ whole genome shotgun (WGS) entry which is preliminary data.</text>
</comment>
<evidence type="ECO:0000256" key="11">
    <source>
        <dbReference type="ARBA" id="ARBA00022989"/>
    </source>
</evidence>
<dbReference type="GO" id="GO:0016020">
    <property type="term" value="C:membrane"/>
    <property type="evidence" value="ECO:0007669"/>
    <property type="project" value="UniProtKB-SubCell"/>
</dbReference>
<dbReference type="PROSITE" id="PS00107">
    <property type="entry name" value="PROTEIN_KINASE_ATP"/>
    <property type="match status" value="1"/>
</dbReference>
<dbReference type="EMBL" id="CM026430">
    <property type="protein sequence ID" value="KAG0561218.1"/>
    <property type="molecule type" value="Genomic_DNA"/>
</dbReference>
<dbReference type="SUPFAM" id="SSF52058">
    <property type="entry name" value="L domain-like"/>
    <property type="match status" value="1"/>
</dbReference>
<organism evidence="17 18">
    <name type="scientific">Ceratodon purpureus</name>
    <name type="common">Fire moss</name>
    <name type="synonym">Dicranum purpureum</name>
    <dbReference type="NCBI Taxonomy" id="3225"/>
    <lineage>
        <taxon>Eukaryota</taxon>
        <taxon>Viridiplantae</taxon>
        <taxon>Streptophyta</taxon>
        <taxon>Embryophyta</taxon>
        <taxon>Bryophyta</taxon>
        <taxon>Bryophytina</taxon>
        <taxon>Bryopsida</taxon>
        <taxon>Dicranidae</taxon>
        <taxon>Pseudoditrichales</taxon>
        <taxon>Ditrichaceae</taxon>
        <taxon>Ceratodon</taxon>
    </lineage>
</organism>
<evidence type="ECO:0000256" key="6">
    <source>
        <dbReference type="ARBA" id="ARBA00022729"/>
    </source>
</evidence>
<dbReference type="InterPro" id="IPR017441">
    <property type="entry name" value="Protein_kinase_ATP_BS"/>
</dbReference>
<dbReference type="InterPro" id="IPR001611">
    <property type="entry name" value="Leu-rich_rpt"/>
</dbReference>
<keyword evidence="7" id="KW-0677">Repeat</keyword>
<sequence>MFVCFCRRDLSGNRLNGFFPIFQISAMHGLQTLNLGRNDFEGGIPSLAFENMTQLDHLDLSNNRFTGYLPELTMIKNLQILDVSSNKFMGSLPDLTNLPSLQTVNLSRNEFTGSFELATIYKASVSTSLSVLDLSGNQLTRDLTVWNISELGSLQELYLDNNFITGTLDIIHLYKSGLFQMNSTNSSGSLRLLSLSKNNITHVNYDVRSIEDIKTVIRLQDNPYCNGTSNDGTRCFCEQICFNSGSALKEKTRKIIIISTVSSGLSVLVLLAIGFAIIFHRNRRYKQYLMLQAQQKFEEFDVKPTIYTYNELRIATRDFHPDVKLGEGGYGAVYKGTLPNGKLLAVKRLFAMSTQGIDEFLNEVVLITGMRHRNLVNLKGCCLHETQRLLVYEYVDNFDVDQILLAGPRKVLLSWPVRLRICLGVARGLHYLHDLAQPRIMHRDIKAKNILLDRNYEAKIADFGLALLFSDEQTHITTKHVAGTKGYLAPEYALLGQMNDKVDVFSFGVLCLEVVCGRRNMDERLRPDMVYLVKWAWKLHEQGRLLNLVDPTLVLQDDEKPQVQRLINTALLCVQHTGERRPSIARVVSMLQGDADLELVGLSVGQYLPHGQLLKMFFQTQCSDFHVLDRFAGKGLYAYTRPQFPKMFIEV</sequence>
<dbReference type="AlphaFoldDB" id="A0A8T0GU66"/>
<name>A0A8T0GU66_CERPU</name>
<dbReference type="SMART" id="SM00220">
    <property type="entry name" value="S_TKc"/>
    <property type="match status" value="1"/>
</dbReference>
<dbReference type="Gene3D" id="3.30.200.20">
    <property type="entry name" value="Phosphorylase Kinase, domain 1"/>
    <property type="match status" value="1"/>
</dbReference>
<evidence type="ECO:0000256" key="13">
    <source>
        <dbReference type="ARBA" id="ARBA00023180"/>
    </source>
</evidence>
<dbReference type="PROSITE" id="PS50011">
    <property type="entry name" value="PROTEIN_KINASE_DOM"/>
    <property type="match status" value="1"/>
</dbReference>
<dbReference type="FunFam" id="3.80.10.10:FF:000041">
    <property type="entry name" value="LRR receptor-like serine/threonine-protein kinase ERECTA"/>
    <property type="match status" value="1"/>
</dbReference>
<dbReference type="PROSITE" id="PS00108">
    <property type="entry name" value="PROTEIN_KINASE_ST"/>
    <property type="match status" value="1"/>
</dbReference>
<dbReference type="Pfam" id="PF00069">
    <property type="entry name" value="Pkinase"/>
    <property type="match status" value="1"/>
</dbReference>
<gene>
    <name evidence="17" type="ORF">KC19_9G046400</name>
</gene>
<dbReference type="InterPro" id="IPR000719">
    <property type="entry name" value="Prot_kinase_dom"/>
</dbReference>
<dbReference type="PANTHER" id="PTHR48006">
    <property type="entry name" value="LEUCINE-RICH REPEAT-CONTAINING PROTEIN DDB_G0281931-RELATED"/>
    <property type="match status" value="1"/>
</dbReference>
<evidence type="ECO:0000256" key="14">
    <source>
        <dbReference type="PROSITE-ProRule" id="PRU10141"/>
    </source>
</evidence>
<keyword evidence="11 15" id="KW-1133">Transmembrane helix</keyword>
<evidence type="ECO:0000256" key="7">
    <source>
        <dbReference type="ARBA" id="ARBA00022737"/>
    </source>
</evidence>
<evidence type="ECO:0000256" key="10">
    <source>
        <dbReference type="ARBA" id="ARBA00022840"/>
    </source>
</evidence>
<dbReference type="Pfam" id="PF00560">
    <property type="entry name" value="LRR_1"/>
    <property type="match status" value="2"/>
</dbReference>
<dbReference type="Proteomes" id="UP000822688">
    <property type="component" value="Chromosome 9"/>
</dbReference>
<keyword evidence="13" id="KW-0325">Glycoprotein</keyword>
<evidence type="ECO:0000256" key="1">
    <source>
        <dbReference type="ARBA" id="ARBA00004479"/>
    </source>
</evidence>
<keyword evidence="5 15" id="KW-0812">Transmembrane</keyword>
<dbReference type="FunFam" id="3.30.200.20:FF:000415">
    <property type="entry name" value="receptor-like serine/threonine-protein kinase NCRK"/>
    <property type="match status" value="1"/>
</dbReference>
<dbReference type="InterPro" id="IPR051824">
    <property type="entry name" value="LRR_Rcpt-Like_S/T_Kinase"/>
</dbReference>
<dbReference type="GO" id="GO:0004674">
    <property type="term" value="F:protein serine/threonine kinase activity"/>
    <property type="evidence" value="ECO:0007669"/>
    <property type="project" value="UniProtKB-KW"/>
</dbReference>
<dbReference type="Gene3D" id="3.80.10.10">
    <property type="entry name" value="Ribonuclease Inhibitor"/>
    <property type="match status" value="2"/>
</dbReference>
<dbReference type="PANTHER" id="PTHR48006:SF34">
    <property type="entry name" value="OS08G0203700 PROTEIN"/>
    <property type="match status" value="1"/>
</dbReference>
<accession>A0A8T0GU66</accession>
<evidence type="ECO:0000256" key="12">
    <source>
        <dbReference type="ARBA" id="ARBA00023136"/>
    </source>
</evidence>
<keyword evidence="8 14" id="KW-0547">Nucleotide-binding</keyword>
<dbReference type="FunFam" id="1.10.510.10:FF:000590">
    <property type="entry name" value="PR5-like receptor kinase"/>
    <property type="match status" value="1"/>
</dbReference>
<dbReference type="InterPro" id="IPR011009">
    <property type="entry name" value="Kinase-like_dom_sf"/>
</dbReference>
<evidence type="ECO:0000313" key="18">
    <source>
        <dbReference type="Proteomes" id="UP000822688"/>
    </source>
</evidence>
<evidence type="ECO:0000256" key="8">
    <source>
        <dbReference type="ARBA" id="ARBA00022741"/>
    </source>
</evidence>
<evidence type="ECO:0000256" key="3">
    <source>
        <dbReference type="ARBA" id="ARBA00022614"/>
    </source>
</evidence>
<keyword evidence="12 15" id="KW-0472">Membrane</keyword>
<proteinExistence type="predicted"/>
<evidence type="ECO:0000313" key="17">
    <source>
        <dbReference type="EMBL" id="KAG0561218.1"/>
    </source>
</evidence>
<evidence type="ECO:0000256" key="9">
    <source>
        <dbReference type="ARBA" id="ARBA00022777"/>
    </source>
</evidence>
<keyword evidence="4" id="KW-0808">Transferase</keyword>
<evidence type="ECO:0000259" key="16">
    <source>
        <dbReference type="PROSITE" id="PS50011"/>
    </source>
</evidence>
<keyword evidence="3" id="KW-0433">Leucine-rich repeat</keyword>
<keyword evidence="6" id="KW-0732">Signal</keyword>
<comment type="subcellular location">
    <subcellularLocation>
        <location evidence="1">Membrane</location>
        <topology evidence="1">Single-pass type I membrane protein</topology>
    </subcellularLocation>
</comment>
<keyword evidence="10 14" id="KW-0067">ATP-binding</keyword>
<dbReference type="InterPro" id="IPR032675">
    <property type="entry name" value="LRR_dom_sf"/>
</dbReference>
<keyword evidence="9" id="KW-0418">Kinase</keyword>
<evidence type="ECO:0000256" key="5">
    <source>
        <dbReference type="ARBA" id="ARBA00022692"/>
    </source>
</evidence>
<evidence type="ECO:0000256" key="2">
    <source>
        <dbReference type="ARBA" id="ARBA00022527"/>
    </source>
</evidence>
<reference evidence="17" key="1">
    <citation type="submission" date="2020-06" db="EMBL/GenBank/DDBJ databases">
        <title>WGS assembly of Ceratodon purpureus strain R40.</title>
        <authorList>
            <person name="Carey S.B."/>
            <person name="Jenkins J."/>
            <person name="Shu S."/>
            <person name="Lovell J.T."/>
            <person name="Sreedasyam A."/>
            <person name="Maumus F."/>
            <person name="Tiley G.P."/>
            <person name="Fernandez-Pozo N."/>
            <person name="Barry K."/>
            <person name="Chen C."/>
            <person name="Wang M."/>
            <person name="Lipzen A."/>
            <person name="Daum C."/>
            <person name="Saski C.A."/>
            <person name="Payton A.C."/>
            <person name="Mcbreen J.C."/>
            <person name="Conrad R.E."/>
            <person name="Kollar L.M."/>
            <person name="Olsson S."/>
            <person name="Huttunen S."/>
            <person name="Landis J.B."/>
            <person name="Wickett N.J."/>
            <person name="Johnson M.G."/>
            <person name="Rensing S.A."/>
            <person name="Grimwood J."/>
            <person name="Schmutz J."/>
            <person name="Mcdaniel S.F."/>
        </authorList>
    </citation>
    <scope>NUCLEOTIDE SEQUENCE</scope>
    <source>
        <strain evidence="17">R40</strain>
    </source>
</reference>
<evidence type="ECO:0000256" key="4">
    <source>
        <dbReference type="ARBA" id="ARBA00022679"/>
    </source>
</evidence>
<feature type="binding site" evidence="14">
    <location>
        <position position="347"/>
    </location>
    <ligand>
        <name>ATP</name>
        <dbReference type="ChEBI" id="CHEBI:30616"/>
    </ligand>
</feature>
<dbReference type="GO" id="GO:0005524">
    <property type="term" value="F:ATP binding"/>
    <property type="evidence" value="ECO:0007669"/>
    <property type="project" value="UniProtKB-UniRule"/>
</dbReference>
<keyword evidence="2" id="KW-0723">Serine/threonine-protein kinase</keyword>
<dbReference type="PROSITE" id="PS51450">
    <property type="entry name" value="LRR"/>
    <property type="match status" value="2"/>
</dbReference>
<feature type="transmembrane region" description="Helical" evidence="15">
    <location>
        <begin position="255"/>
        <end position="279"/>
    </location>
</feature>
<dbReference type="Gene3D" id="1.10.510.10">
    <property type="entry name" value="Transferase(Phosphotransferase) domain 1"/>
    <property type="match status" value="1"/>
</dbReference>
<dbReference type="InterPro" id="IPR008271">
    <property type="entry name" value="Ser/Thr_kinase_AS"/>
</dbReference>
<evidence type="ECO:0000256" key="15">
    <source>
        <dbReference type="SAM" id="Phobius"/>
    </source>
</evidence>
<keyword evidence="18" id="KW-1185">Reference proteome</keyword>
<dbReference type="SUPFAM" id="SSF56112">
    <property type="entry name" value="Protein kinase-like (PK-like)"/>
    <property type="match status" value="1"/>
</dbReference>